<proteinExistence type="predicted"/>
<sequence>MSERELIGLGGLVVLFFILALRVPVGLAMIGVGIGGNYVLSLFFPFLRFEPYLQQFKSLFYGIVSNYELSVVPLFVLMGYLASQANLSRDLFQGVNAILGRFRGGVAMAAIGACAGFGAVCGSSLATASTMGKVALPELRRLNYSPRLATGTLAAGGTLGILIPPSVALVIYAVTVEASIIQMFQAAIIPGLIAVAFFMGVIAIQVRLNPSLAPIPEPMEPAERREALLRLIPVMVIFGSIILGLGAGLFTPTPAAGVGVFAILVYGAYMRLRGKGGLTFSGLKQSLRDTAVTTSMIFFILLGAEILKGFFSRANLPAYMAEAAATSGLDPWLIMVLMLLALIVLGCFMESLSMIVVVIPFFWPALVDINGGDWATAASAAYGMGAEDLKIWFGILALIVVELGLITPPVGLNVFIINALADGVPMSQTFRGVMPFFAAEILRILLLIFVPVLTLFVPTLLGG</sequence>
<evidence type="ECO:0000256" key="7">
    <source>
        <dbReference type="RuleBase" id="RU369079"/>
    </source>
</evidence>
<dbReference type="Proteomes" id="UP000252266">
    <property type="component" value="Unassembled WGS sequence"/>
</dbReference>
<dbReference type="EMBL" id="JPWJ01000007">
    <property type="protein sequence ID" value="RCK49804.1"/>
    <property type="molecule type" value="Genomic_DNA"/>
</dbReference>
<dbReference type="PANTHER" id="PTHR33362:SF5">
    <property type="entry name" value="C4-DICARBOXYLATE TRAP TRANSPORTER LARGE PERMEASE PROTEIN DCTM"/>
    <property type="match status" value="1"/>
</dbReference>
<keyword evidence="3 7" id="KW-0997">Cell inner membrane</keyword>
<feature type="transmembrane region" description="Helical" evidence="8">
    <location>
        <begin position="102"/>
        <end position="127"/>
    </location>
</feature>
<feature type="transmembrane region" description="Helical" evidence="8">
    <location>
        <begin position="253"/>
        <end position="270"/>
    </location>
</feature>
<feature type="transmembrane region" description="Helical" evidence="8">
    <location>
        <begin position="7"/>
        <end position="23"/>
    </location>
</feature>
<evidence type="ECO:0000313" key="11">
    <source>
        <dbReference type="EMBL" id="SOB89511.1"/>
    </source>
</evidence>
<gene>
    <name evidence="11" type="ORF">SAMN05428964_10166</name>
    <name evidence="10" type="ORF">TH44_14525</name>
</gene>
<evidence type="ECO:0000256" key="4">
    <source>
        <dbReference type="ARBA" id="ARBA00022692"/>
    </source>
</evidence>
<keyword evidence="4 8" id="KW-0812">Transmembrane</keyword>
<feature type="transmembrane region" description="Helical" evidence="8">
    <location>
        <begin position="391"/>
        <end position="420"/>
    </location>
</feature>
<feature type="domain" description="TRAP C4-dicarboxylate transport system permease DctM subunit" evidence="9">
    <location>
        <begin position="12"/>
        <end position="452"/>
    </location>
</feature>
<dbReference type="AlphaFoldDB" id="A0A154KPE1"/>
<dbReference type="GO" id="GO:0022857">
    <property type="term" value="F:transmembrane transporter activity"/>
    <property type="evidence" value="ECO:0007669"/>
    <property type="project" value="UniProtKB-UniRule"/>
</dbReference>
<keyword evidence="2" id="KW-1003">Cell membrane</keyword>
<feature type="transmembrane region" description="Helical" evidence="8">
    <location>
        <begin position="291"/>
        <end position="311"/>
    </location>
</feature>
<reference evidence="11 12" key="2">
    <citation type="submission" date="2017-08" db="EMBL/GenBank/DDBJ databases">
        <authorList>
            <person name="de Groot N.N."/>
        </authorList>
    </citation>
    <scope>NUCLEOTIDE SEQUENCE [LARGE SCALE GENOMIC DNA]</scope>
    <source>
        <strain evidence="11 12">USBA 78</strain>
    </source>
</reference>
<evidence type="ECO:0000313" key="10">
    <source>
        <dbReference type="EMBL" id="RCK49804.1"/>
    </source>
</evidence>
<evidence type="ECO:0000256" key="6">
    <source>
        <dbReference type="ARBA" id="ARBA00023136"/>
    </source>
</evidence>
<reference evidence="10 13" key="1">
    <citation type="submission" date="2014-07" db="EMBL/GenBank/DDBJ databases">
        <title>Draft genome sequence of Thalassospira xiamenensis IB13.</title>
        <authorList>
            <person name="Lai Q."/>
            <person name="Shao Z."/>
        </authorList>
    </citation>
    <scope>NUCLEOTIDE SEQUENCE [LARGE SCALE GENOMIC DNA]</scope>
    <source>
        <strain evidence="10 13">IB13</strain>
    </source>
</reference>
<feature type="transmembrane region" description="Helical" evidence="8">
    <location>
        <begin position="148"/>
        <end position="174"/>
    </location>
</feature>
<organism evidence="10 13">
    <name type="scientific">Thalassospira xiamenensis</name>
    <dbReference type="NCBI Taxonomy" id="220697"/>
    <lineage>
        <taxon>Bacteria</taxon>
        <taxon>Pseudomonadati</taxon>
        <taxon>Pseudomonadota</taxon>
        <taxon>Alphaproteobacteria</taxon>
        <taxon>Rhodospirillales</taxon>
        <taxon>Thalassospiraceae</taxon>
        <taxon>Thalassospira</taxon>
    </lineage>
</organism>
<accession>A0A154KPE1</accession>
<dbReference type="Proteomes" id="UP000219068">
    <property type="component" value="Unassembled WGS sequence"/>
</dbReference>
<evidence type="ECO:0000313" key="13">
    <source>
        <dbReference type="Proteomes" id="UP000252266"/>
    </source>
</evidence>
<name>A0A154KPE1_9PROT</name>
<dbReference type="Pfam" id="PF06808">
    <property type="entry name" value="DctM"/>
    <property type="match status" value="1"/>
</dbReference>
<feature type="transmembrane region" description="Helical" evidence="8">
    <location>
        <begin position="441"/>
        <end position="461"/>
    </location>
</feature>
<dbReference type="PANTHER" id="PTHR33362">
    <property type="entry name" value="SIALIC ACID TRAP TRANSPORTER PERMEASE PROTEIN SIAT-RELATED"/>
    <property type="match status" value="1"/>
</dbReference>
<dbReference type="InterPro" id="IPR010656">
    <property type="entry name" value="DctM"/>
</dbReference>
<feature type="transmembrane region" description="Helical" evidence="8">
    <location>
        <begin position="180"/>
        <end position="206"/>
    </location>
</feature>
<feature type="transmembrane region" description="Helical" evidence="8">
    <location>
        <begin position="227"/>
        <end position="247"/>
    </location>
</feature>
<dbReference type="InterPro" id="IPR004681">
    <property type="entry name" value="TRAP_DctM"/>
</dbReference>
<keyword evidence="5 8" id="KW-1133">Transmembrane helix</keyword>
<feature type="transmembrane region" description="Helical" evidence="8">
    <location>
        <begin position="331"/>
        <end position="348"/>
    </location>
</feature>
<protein>
    <submittedName>
        <fullName evidence="10">C4-dicarboxylate ABC transporter permease</fullName>
    </submittedName>
    <submittedName>
        <fullName evidence="11">TRAP transporter, DctM subunit</fullName>
    </submittedName>
</protein>
<dbReference type="EMBL" id="OBMM01000001">
    <property type="protein sequence ID" value="SOB89511.1"/>
    <property type="molecule type" value="Genomic_DNA"/>
</dbReference>
<feature type="transmembrane region" description="Helical" evidence="8">
    <location>
        <begin position="59"/>
        <end position="82"/>
    </location>
</feature>
<evidence type="ECO:0000256" key="8">
    <source>
        <dbReference type="SAM" id="Phobius"/>
    </source>
</evidence>
<evidence type="ECO:0000256" key="1">
    <source>
        <dbReference type="ARBA" id="ARBA00004429"/>
    </source>
</evidence>
<dbReference type="PIRSF" id="PIRSF006066">
    <property type="entry name" value="HI0050"/>
    <property type="match status" value="1"/>
</dbReference>
<keyword evidence="6 8" id="KW-0472">Membrane</keyword>
<evidence type="ECO:0000256" key="2">
    <source>
        <dbReference type="ARBA" id="ARBA00022475"/>
    </source>
</evidence>
<evidence type="ECO:0000313" key="12">
    <source>
        <dbReference type="Proteomes" id="UP000219068"/>
    </source>
</evidence>
<evidence type="ECO:0000256" key="3">
    <source>
        <dbReference type="ARBA" id="ARBA00022519"/>
    </source>
</evidence>
<dbReference type="RefSeq" id="WP_062953070.1">
    <property type="nucleotide sequence ID" value="NZ_JALLPZ010000001.1"/>
</dbReference>
<comment type="subcellular location">
    <subcellularLocation>
        <location evidence="1 7">Cell inner membrane</location>
        <topology evidence="1 7">Multi-pass membrane protein</topology>
    </subcellularLocation>
</comment>
<keyword evidence="7" id="KW-0813">Transport</keyword>
<dbReference type="GO" id="GO:0005886">
    <property type="term" value="C:plasma membrane"/>
    <property type="evidence" value="ECO:0007669"/>
    <property type="project" value="UniProtKB-SubCell"/>
</dbReference>
<evidence type="ECO:0000259" key="9">
    <source>
        <dbReference type="Pfam" id="PF06808"/>
    </source>
</evidence>
<evidence type="ECO:0000256" key="5">
    <source>
        <dbReference type="ARBA" id="ARBA00022989"/>
    </source>
</evidence>
<comment type="function">
    <text evidence="7">Part of the tripartite ATP-independent periplasmic (TRAP) transport system.</text>
</comment>